<dbReference type="InterPro" id="IPR001647">
    <property type="entry name" value="HTH_TetR"/>
</dbReference>
<keyword evidence="7" id="KW-1185">Reference proteome</keyword>
<sequence>MAEASRQQTRERIVEVAAQLLRERGAGAVTTRAVAQAAGVQAPTLYRFFEDKDALLDAVAEHVFATYVTGKARTELGADPVADLRAGWEAHIAFGLANAPLFGLLADPARGTRSAAVAAGLDVLRGLVGRVAAAGRLRVPEERAVELLHAGGSGAVLTLLSRPPQDREPALADAMYDAIAAVILTDPPARPAANGAVPDALTLRAVAPTLPMLSPAERALLVEWLERPG</sequence>
<evidence type="ECO:0000313" key="6">
    <source>
        <dbReference type="EMBL" id="GAA0941697.1"/>
    </source>
</evidence>
<dbReference type="Pfam" id="PF00440">
    <property type="entry name" value="TetR_N"/>
    <property type="match status" value="1"/>
</dbReference>
<dbReference type="PANTHER" id="PTHR30055:SF234">
    <property type="entry name" value="HTH-TYPE TRANSCRIPTIONAL REGULATOR BETI"/>
    <property type="match status" value="1"/>
</dbReference>
<proteinExistence type="predicted"/>
<feature type="DNA-binding region" description="H-T-H motif" evidence="4">
    <location>
        <begin position="30"/>
        <end position="49"/>
    </location>
</feature>
<reference evidence="6 7" key="1">
    <citation type="journal article" date="2019" name="Int. J. Syst. Evol. Microbiol.">
        <title>The Global Catalogue of Microorganisms (GCM) 10K type strain sequencing project: providing services to taxonomists for standard genome sequencing and annotation.</title>
        <authorList>
            <consortium name="The Broad Institute Genomics Platform"/>
            <consortium name="The Broad Institute Genome Sequencing Center for Infectious Disease"/>
            <person name="Wu L."/>
            <person name="Ma J."/>
        </authorList>
    </citation>
    <scope>NUCLEOTIDE SEQUENCE [LARGE SCALE GENOMIC DNA]</scope>
    <source>
        <strain evidence="6 7">JCM 11117</strain>
    </source>
</reference>
<evidence type="ECO:0000256" key="2">
    <source>
        <dbReference type="ARBA" id="ARBA00023125"/>
    </source>
</evidence>
<gene>
    <name evidence="6" type="ORF">GCM10009559_37370</name>
</gene>
<comment type="caution">
    <text evidence="6">The sequence shown here is derived from an EMBL/GenBank/DDBJ whole genome shotgun (WGS) entry which is preliminary data.</text>
</comment>
<dbReference type="Gene3D" id="1.10.357.10">
    <property type="entry name" value="Tetracycline Repressor, domain 2"/>
    <property type="match status" value="1"/>
</dbReference>
<dbReference type="InterPro" id="IPR009057">
    <property type="entry name" value="Homeodomain-like_sf"/>
</dbReference>
<keyword evidence="3" id="KW-0804">Transcription</keyword>
<dbReference type="SUPFAM" id="SSF46689">
    <property type="entry name" value="Homeodomain-like"/>
    <property type="match status" value="1"/>
</dbReference>
<keyword evidence="1" id="KW-0805">Transcription regulation</keyword>
<name>A0ABN1QG01_9PSEU</name>
<dbReference type="InterPro" id="IPR050109">
    <property type="entry name" value="HTH-type_TetR-like_transc_reg"/>
</dbReference>
<keyword evidence="2 4" id="KW-0238">DNA-binding</keyword>
<protein>
    <submittedName>
        <fullName evidence="6">TetR/AcrR family transcriptional regulator</fullName>
    </submittedName>
</protein>
<dbReference type="PANTHER" id="PTHR30055">
    <property type="entry name" value="HTH-TYPE TRANSCRIPTIONAL REGULATOR RUTR"/>
    <property type="match status" value="1"/>
</dbReference>
<dbReference type="PRINTS" id="PR00455">
    <property type="entry name" value="HTHTETR"/>
</dbReference>
<evidence type="ECO:0000256" key="1">
    <source>
        <dbReference type="ARBA" id="ARBA00023015"/>
    </source>
</evidence>
<dbReference type="PROSITE" id="PS50977">
    <property type="entry name" value="HTH_TETR_2"/>
    <property type="match status" value="1"/>
</dbReference>
<dbReference type="EMBL" id="BAAAHP010000105">
    <property type="protein sequence ID" value="GAA0941697.1"/>
    <property type="molecule type" value="Genomic_DNA"/>
</dbReference>
<dbReference type="Proteomes" id="UP001499967">
    <property type="component" value="Unassembled WGS sequence"/>
</dbReference>
<organism evidence="6 7">
    <name type="scientific">Pseudonocardia zijingensis</name>
    <dbReference type="NCBI Taxonomy" id="153376"/>
    <lineage>
        <taxon>Bacteria</taxon>
        <taxon>Bacillati</taxon>
        <taxon>Actinomycetota</taxon>
        <taxon>Actinomycetes</taxon>
        <taxon>Pseudonocardiales</taxon>
        <taxon>Pseudonocardiaceae</taxon>
        <taxon>Pseudonocardia</taxon>
    </lineage>
</organism>
<evidence type="ECO:0000256" key="3">
    <source>
        <dbReference type="ARBA" id="ARBA00023163"/>
    </source>
</evidence>
<evidence type="ECO:0000259" key="5">
    <source>
        <dbReference type="PROSITE" id="PS50977"/>
    </source>
</evidence>
<accession>A0ABN1QG01</accession>
<evidence type="ECO:0000313" key="7">
    <source>
        <dbReference type="Proteomes" id="UP001499967"/>
    </source>
</evidence>
<evidence type="ECO:0000256" key="4">
    <source>
        <dbReference type="PROSITE-ProRule" id="PRU00335"/>
    </source>
</evidence>
<dbReference type="RefSeq" id="WP_343942735.1">
    <property type="nucleotide sequence ID" value="NZ_BAAAHP010000105.1"/>
</dbReference>
<feature type="domain" description="HTH tetR-type" evidence="5">
    <location>
        <begin position="7"/>
        <end position="67"/>
    </location>
</feature>